<accession>R4G9E6</accession>
<dbReference type="AlphaFoldDB" id="R4G9E6"/>
<proteinExistence type="inferred from homology"/>
<sequence>MELINTESFVSPLKGFLTFPSETQGKKSNPLLCKLDDKPRLYVIGSIAKVNKKIANLEVGLKRYDSSDVVIDDAALKKHALQRGLKKGKGVSKIKEKDQKGTQKFGGYSSETVSPTSPGKIAHKKIIAETDKLVELFQYPGYSKEETTPLPNGVQLDDILEKVIQAQRKTSIAQTSWSLKMLRKFLSAPCIQAILLDSFWWQFLQLYHPNREIQGYLFERIAENYSRILLGCHKVSNQEHILIMPASSRGRSSITDLMEGERLAALSHAWRRSEMAPANSFPDASATFFAKSFWSFERRHASCWNSLGMAWSCRGRRSIYWVIFSQR</sequence>
<protein>
    <recommendedName>
        <fullName evidence="5">Family with sequence similarity 227 member A</fullName>
    </recommendedName>
</protein>
<evidence type="ECO:0000256" key="1">
    <source>
        <dbReference type="ARBA" id="ARBA00008666"/>
    </source>
</evidence>
<dbReference type="InParanoid" id="R4G9E6"/>
<keyword evidence="4" id="KW-1185">Reference proteome</keyword>
<evidence type="ECO:0008006" key="5">
    <source>
        <dbReference type="Google" id="ProtNLM"/>
    </source>
</evidence>
<evidence type="ECO:0000256" key="2">
    <source>
        <dbReference type="SAM" id="MobiDB-lite"/>
    </source>
</evidence>
<dbReference type="STRING" id="28377.ENSACAP00000021842"/>
<dbReference type="GeneTree" id="ENSGT00940000162433"/>
<dbReference type="eggNOG" id="ENOG502QR30">
    <property type="taxonomic scope" value="Eukaryota"/>
</dbReference>
<dbReference type="PANTHER" id="PTHR33560">
    <property type="entry name" value="PROTEIN FAM227B"/>
    <property type="match status" value="1"/>
</dbReference>
<dbReference type="Ensembl" id="ENSACAT00000029260.2">
    <property type="protein sequence ID" value="ENSACAP00000021842.2"/>
    <property type="gene ID" value="ENSACAG00000028833.2"/>
</dbReference>
<reference evidence="3" key="2">
    <citation type="submission" date="2025-08" db="UniProtKB">
        <authorList>
            <consortium name="Ensembl"/>
        </authorList>
    </citation>
    <scope>IDENTIFICATION</scope>
</reference>
<organism evidence="3 4">
    <name type="scientific">Anolis carolinensis</name>
    <name type="common">Green anole</name>
    <name type="synonym">American chameleon</name>
    <dbReference type="NCBI Taxonomy" id="28377"/>
    <lineage>
        <taxon>Eukaryota</taxon>
        <taxon>Metazoa</taxon>
        <taxon>Chordata</taxon>
        <taxon>Craniata</taxon>
        <taxon>Vertebrata</taxon>
        <taxon>Euteleostomi</taxon>
        <taxon>Lepidosauria</taxon>
        <taxon>Squamata</taxon>
        <taxon>Bifurcata</taxon>
        <taxon>Unidentata</taxon>
        <taxon>Episquamata</taxon>
        <taxon>Toxicofera</taxon>
        <taxon>Iguania</taxon>
        <taxon>Dactyloidae</taxon>
        <taxon>Anolis</taxon>
    </lineage>
</organism>
<reference evidence="3 4" key="1">
    <citation type="submission" date="2009-12" db="EMBL/GenBank/DDBJ databases">
        <title>The Genome Sequence of Anolis carolinensis (Green Anole Lizard).</title>
        <authorList>
            <consortium name="The Genome Sequencing Platform"/>
            <person name="Di Palma F."/>
            <person name="Alfoldi J."/>
            <person name="Heiman D."/>
            <person name="Young S."/>
            <person name="Grabherr M."/>
            <person name="Johnson J."/>
            <person name="Lander E.S."/>
            <person name="Lindblad-Toh K."/>
        </authorList>
    </citation>
    <scope>NUCLEOTIDE SEQUENCE [LARGE SCALE GENOMIC DNA]</scope>
    <source>
        <strain evidence="3 4">JBL SC #1</strain>
    </source>
</reference>
<evidence type="ECO:0000313" key="4">
    <source>
        <dbReference type="Proteomes" id="UP000001646"/>
    </source>
</evidence>
<dbReference type="HOGENOM" id="CLU_839242_0_0_1"/>
<dbReference type="Proteomes" id="UP000001646">
    <property type="component" value="Chromosome 5"/>
</dbReference>
<feature type="region of interest" description="Disordered" evidence="2">
    <location>
        <begin position="96"/>
        <end position="116"/>
    </location>
</feature>
<dbReference type="Bgee" id="ENSACAG00000028833">
    <property type="expression patterns" value="Expressed in testis and 13 other cell types or tissues"/>
</dbReference>
<dbReference type="InterPro" id="IPR029417">
    <property type="entry name" value="FAM227"/>
</dbReference>
<dbReference type="Pfam" id="PF14922">
    <property type="entry name" value="FWWh"/>
    <property type="match status" value="1"/>
</dbReference>
<evidence type="ECO:0000313" key="3">
    <source>
        <dbReference type="Ensembl" id="ENSACAP00000021842.2"/>
    </source>
</evidence>
<name>R4G9E6_ANOCA</name>
<dbReference type="PANTHER" id="PTHR33560:SF1">
    <property type="entry name" value="PROTEIN FAM227A"/>
    <property type="match status" value="1"/>
</dbReference>
<reference evidence="3" key="3">
    <citation type="submission" date="2025-09" db="UniProtKB">
        <authorList>
            <consortium name="Ensembl"/>
        </authorList>
    </citation>
    <scope>IDENTIFICATION</scope>
</reference>
<comment type="similarity">
    <text evidence="1">Belongs to the FAM227 family.</text>
</comment>